<keyword evidence="2" id="KW-0288">FMN</keyword>
<evidence type="ECO:0000256" key="5">
    <source>
        <dbReference type="SAM" id="MobiDB-lite"/>
    </source>
</evidence>
<dbReference type="GO" id="GO:0043565">
    <property type="term" value="F:sequence-specific DNA binding"/>
    <property type="evidence" value="ECO:0007669"/>
    <property type="project" value="InterPro"/>
</dbReference>
<dbReference type="SMART" id="SM00086">
    <property type="entry name" value="PAC"/>
    <property type="match status" value="1"/>
</dbReference>
<evidence type="ECO:0000256" key="1">
    <source>
        <dbReference type="ARBA" id="ARBA00022630"/>
    </source>
</evidence>
<feature type="region of interest" description="Disordered" evidence="5">
    <location>
        <begin position="511"/>
        <end position="539"/>
    </location>
</feature>
<dbReference type="OrthoDB" id="447251at2759"/>
<dbReference type="InterPro" id="IPR000679">
    <property type="entry name" value="Znf_GATA"/>
</dbReference>
<dbReference type="PANTHER" id="PTHR47429">
    <property type="entry name" value="PROTEIN TWIN LOV 1"/>
    <property type="match status" value="1"/>
</dbReference>
<dbReference type="SUPFAM" id="SSF57716">
    <property type="entry name" value="Glucocorticoid receptor-like (DNA-binding domain)"/>
    <property type="match status" value="1"/>
</dbReference>
<dbReference type="InterPro" id="IPR001610">
    <property type="entry name" value="PAC"/>
</dbReference>
<organism evidence="8 9">
    <name type="scientific">Polytolypa hystricis (strain UAMH7299)</name>
    <dbReference type="NCBI Taxonomy" id="1447883"/>
    <lineage>
        <taxon>Eukaryota</taxon>
        <taxon>Fungi</taxon>
        <taxon>Dikarya</taxon>
        <taxon>Ascomycota</taxon>
        <taxon>Pezizomycotina</taxon>
        <taxon>Eurotiomycetes</taxon>
        <taxon>Eurotiomycetidae</taxon>
        <taxon>Onygenales</taxon>
        <taxon>Onygenales incertae sedis</taxon>
        <taxon>Polytolypa</taxon>
    </lineage>
</organism>
<keyword evidence="9" id="KW-1185">Reference proteome</keyword>
<evidence type="ECO:0000256" key="3">
    <source>
        <dbReference type="ARBA" id="ARBA00022991"/>
    </source>
</evidence>
<accession>A0A2B7Y522</accession>
<dbReference type="NCBIfam" id="TIGR00229">
    <property type="entry name" value="sensory_box"/>
    <property type="match status" value="2"/>
</dbReference>
<dbReference type="Pfam" id="PF08447">
    <property type="entry name" value="PAS_3"/>
    <property type="match status" value="1"/>
</dbReference>
<dbReference type="GO" id="GO:0008270">
    <property type="term" value="F:zinc ion binding"/>
    <property type="evidence" value="ECO:0007669"/>
    <property type="project" value="UniProtKB-KW"/>
</dbReference>
<keyword evidence="4" id="KW-0863">Zinc-finger</keyword>
<keyword evidence="4" id="KW-0479">Metal-binding</keyword>
<dbReference type="PROSITE" id="PS50114">
    <property type="entry name" value="GATA_ZN_FINGER_2"/>
    <property type="match status" value="1"/>
</dbReference>
<feature type="region of interest" description="Disordered" evidence="5">
    <location>
        <begin position="940"/>
        <end position="963"/>
    </location>
</feature>
<evidence type="ECO:0000259" key="7">
    <source>
        <dbReference type="PROSITE" id="PS50114"/>
    </source>
</evidence>
<protein>
    <recommendedName>
        <fullName evidence="10">White collar 1 protein</fullName>
    </recommendedName>
</protein>
<dbReference type="InterPro" id="IPR000014">
    <property type="entry name" value="PAS"/>
</dbReference>
<dbReference type="Gene3D" id="3.30.450.20">
    <property type="entry name" value="PAS domain"/>
    <property type="match status" value="3"/>
</dbReference>
<evidence type="ECO:0008006" key="10">
    <source>
        <dbReference type="Google" id="ProtNLM"/>
    </source>
</evidence>
<dbReference type="PROSITE" id="PS50112">
    <property type="entry name" value="PAS"/>
    <property type="match status" value="2"/>
</dbReference>
<dbReference type="CDD" id="cd00130">
    <property type="entry name" value="PAS"/>
    <property type="match status" value="3"/>
</dbReference>
<dbReference type="SUPFAM" id="SSF55785">
    <property type="entry name" value="PYP-like sensor domain (PAS domain)"/>
    <property type="match status" value="3"/>
</dbReference>
<dbReference type="SMART" id="SM00401">
    <property type="entry name" value="ZnF_GATA"/>
    <property type="match status" value="1"/>
</dbReference>
<feature type="domain" description="GATA-type" evidence="7">
    <location>
        <begin position="901"/>
        <end position="934"/>
    </location>
</feature>
<feature type="domain" description="PAS" evidence="6">
    <location>
        <begin position="674"/>
        <end position="726"/>
    </location>
</feature>
<dbReference type="InterPro" id="IPR013088">
    <property type="entry name" value="Znf_NHR/GATA"/>
</dbReference>
<reference evidence="8 9" key="1">
    <citation type="submission" date="2017-10" db="EMBL/GenBank/DDBJ databases">
        <title>Comparative genomics in systemic dimorphic fungi from Ajellomycetaceae.</title>
        <authorList>
            <person name="Munoz J.F."/>
            <person name="Mcewen J.G."/>
            <person name="Clay O.K."/>
            <person name="Cuomo C.A."/>
        </authorList>
    </citation>
    <scope>NUCLEOTIDE SEQUENCE [LARGE SCALE GENOMIC DNA]</scope>
    <source>
        <strain evidence="8 9">UAMH7299</strain>
    </source>
</reference>
<evidence type="ECO:0000313" key="8">
    <source>
        <dbReference type="EMBL" id="PGH16113.1"/>
    </source>
</evidence>
<dbReference type="GO" id="GO:0006355">
    <property type="term" value="P:regulation of DNA-templated transcription"/>
    <property type="evidence" value="ECO:0007669"/>
    <property type="project" value="InterPro"/>
</dbReference>
<dbReference type="Pfam" id="PF00320">
    <property type="entry name" value="GATA"/>
    <property type="match status" value="1"/>
</dbReference>
<dbReference type="SMART" id="SM00091">
    <property type="entry name" value="PAS"/>
    <property type="match status" value="3"/>
</dbReference>
<name>A0A2B7Y522_POLH7</name>
<dbReference type="Gene3D" id="3.30.50.10">
    <property type="entry name" value="Erythroid Transcription Factor GATA-1, subunit A"/>
    <property type="match status" value="1"/>
</dbReference>
<dbReference type="InterPro" id="IPR013655">
    <property type="entry name" value="PAS_fold_3"/>
</dbReference>
<comment type="caution">
    <text evidence="8">The sequence shown here is derived from an EMBL/GenBank/DDBJ whole genome shotgun (WGS) entry which is preliminary data.</text>
</comment>
<keyword evidence="4" id="KW-0862">Zinc</keyword>
<dbReference type="Pfam" id="PF13426">
    <property type="entry name" value="PAS_9"/>
    <property type="match status" value="2"/>
</dbReference>
<keyword evidence="3" id="KW-0157">Chromophore</keyword>
<dbReference type="AlphaFoldDB" id="A0A2B7Y522"/>
<feature type="domain" description="PAS" evidence="6">
    <location>
        <begin position="539"/>
        <end position="610"/>
    </location>
</feature>
<evidence type="ECO:0000256" key="4">
    <source>
        <dbReference type="PROSITE-ProRule" id="PRU00094"/>
    </source>
</evidence>
<proteinExistence type="predicted"/>
<dbReference type="InterPro" id="IPR035965">
    <property type="entry name" value="PAS-like_dom_sf"/>
</dbReference>
<evidence type="ECO:0000256" key="2">
    <source>
        <dbReference type="ARBA" id="ARBA00022643"/>
    </source>
</evidence>
<evidence type="ECO:0000313" key="9">
    <source>
        <dbReference type="Proteomes" id="UP000224634"/>
    </source>
</evidence>
<sequence>MNNCGTYYDGRSSLEHFDAQTPESRDAYLSAAYPNHNVLAQDGDVLAEQVLNNDLMGTGNRPHPEEPFIGSTTFYPYTDNGELLTTSKAEVDHIVFGGSQPINRPPPTPVTYCQPDEAHFPQAIPNLSNPWEDRQTIELNTGFYDFQRTFNPPPVSTPSSISESNWTNVGYHPSYTHAFSPAVPHALAISQPTYQHESYSLPTPLNTFYNTPNPQAQTLRQVQNGGNAPRLLDPGGAQRKAQLIPTAITTANPLAADDIGGTHIDPIPEHVQRALAKSRLHVDMSPSQQPSLASNATWPLTNHGKDDIKPSDIPVPFPQYTSYEDFEEPKLEVDVMGLLGSVTSRRNPEINIGPIDLSCAFVICRIDEKDTPIIFASDAFTALTGYSADEVFDQNCRFLQEPNGNIKAGEKRLYVDDTIVQRLRHKVRMRSEVQVTLMNYRKGGQPFLNLLTLIPVRWASSEPNFFVGFQIDLVENPQAITKRNSDGSYTVNYQQIRLPLPLGHGGNPYASTRDPRLLKYPGDRSPPDRTTLERRSEPSKSMWEKALSGSLDFLFHVVSANGVFLNMSQASTKVLGYEPTDLVGQHLSSVCHPSDIAMTMRDLRDVQQNATVNLLYRIRTKARGYIWFECEGSLYTEMPQNRRSIVLLGRKVPVYSLSRQIMGSANEGEIWAKISTSGIFLFVSSSARILLDRKPDDLVGETIQSFLKPDSRPEFERSLEASRTGRPTACTAELQHRRGHMLAVRNSLYPGDMVNGPKPTFLVLQIRFLKPGRPTFNVQRTPAAGMEKESSVVNQSAGILTHTYGEFLGQQMGLNVAIDPEISGQESYDTHIGLQPRDPEQNRPEPAFREEDSIFDELRTTRGTNWQMELEHLKKRNRVLSEELQSLLSLKKKRKRKKGGNLSEKSCARCYTKTTPEWRRGPSGNRDLCNSCGLRWAKQNGRISPRKLPEHDAKRLKTSASQQ</sequence>
<keyword evidence="1" id="KW-0285">Flavoprotein</keyword>
<dbReference type="GO" id="GO:0005634">
    <property type="term" value="C:nucleus"/>
    <property type="evidence" value="ECO:0007669"/>
    <property type="project" value="TreeGrafter"/>
</dbReference>
<gene>
    <name evidence="8" type="ORF">AJ80_05328</name>
</gene>
<dbReference type="PANTHER" id="PTHR47429:SF7">
    <property type="entry name" value="GATA-FACTOR"/>
    <property type="match status" value="1"/>
</dbReference>
<evidence type="ECO:0000259" key="6">
    <source>
        <dbReference type="PROSITE" id="PS50112"/>
    </source>
</evidence>
<dbReference type="STRING" id="1447883.A0A2B7Y522"/>
<feature type="compositionally biased region" description="Basic and acidic residues" evidence="5">
    <location>
        <begin position="513"/>
        <end position="538"/>
    </location>
</feature>
<dbReference type="Proteomes" id="UP000224634">
    <property type="component" value="Unassembled WGS sequence"/>
</dbReference>
<dbReference type="CDD" id="cd00202">
    <property type="entry name" value="ZnF_GATA"/>
    <property type="match status" value="1"/>
</dbReference>
<dbReference type="EMBL" id="PDNA01000076">
    <property type="protein sequence ID" value="PGH16113.1"/>
    <property type="molecule type" value="Genomic_DNA"/>
</dbReference>